<organism evidence="1 2">
    <name type="scientific">Leptolyngbya boryana NIES-2135</name>
    <dbReference type="NCBI Taxonomy" id="1973484"/>
    <lineage>
        <taxon>Bacteria</taxon>
        <taxon>Bacillati</taxon>
        <taxon>Cyanobacteriota</taxon>
        <taxon>Cyanophyceae</taxon>
        <taxon>Leptolyngbyales</taxon>
        <taxon>Leptolyngbyaceae</taxon>
        <taxon>Leptolyngbya group</taxon>
        <taxon>Leptolyngbya</taxon>
    </lineage>
</organism>
<gene>
    <name evidence="1" type="ORF">NIES2135_34490</name>
</gene>
<protein>
    <submittedName>
        <fullName evidence="1">Uncharacterized protein</fullName>
    </submittedName>
</protein>
<proteinExistence type="predicted"/>
<accession>A0A1Z4JIM5</accession>
<name>A0A1Z4JIM5_LEPBY</name>
<sequence length="111" mass="12392">MSQQEGSNELIIMNLSLETLLQERSLALEAARSKTAKSALLKKLTDFRSLHQNRTGNLRLDGSEVARLVELLGEKNPALAQRLSGYRNQLRSEITLLPYEVDSLVAIVEQS</sequence>
<dbReference type="Proteomes" id="UP000217895">
    <property type="component" value="Chromosome"/>
</dbReference>
<evidence type="ECO:0000313" key="1">
    <source>
        <dbReference type="EMBL" id="BAY56615.1"/>
    </source>
</evidence>
<evidence type="ECO:0000313" key="2">
    <source>
        <dbReference type="Proteomes" id="UP000217895"/>
    </source>
</evidence>
<dbReference type="EMBL" id="AP018203">
    <property type="protein sequence ID" value="BAY56615.1"/>
    <property type="molecule type" value="Genomic_DNA"/>
</dbReference>
<dbReference type="AlphaFoldDB" id="A0A1Z4JIM5"/>
<keyword evidence="2" id="KW-1185">Reference proteome</keyword>
<reference evidence="1 2" key="1">
    <citation type="submission" date="2017-06" db="EMBL/GenBank/DDBJ databases">
        <title>Genome sequencing of cyanobaciteial culture collection at National Institute for Environmental Studies (NIES).</title>
        <authorList>
            <person name="Hirose Y."/>
            <person name="Shimura Y."/>
            <person name="Fujisawa T."/>
            <person name="Nakamura Y."/>
            <person name="Kawachi M."/>
        </authorList>
    </citation>
    <scope>NUCLEOTIDE SEQUENCE [LARGE SCALE GENOMIC DNA]</scope>
    <source>
        <strain evidence="1 2">NIES-2135</strain>
    </source>
</reference>